<dbReference type="Pfam" id="PF02771">
    <property type="entry name" value="Acyl-CoA_dh_N"/>
    <property type="match status" value="1"/>
</dbReference>
<comment type="caution">
    <text evidence="12">The sequence shown here is derived from an EMBL/GenBank/DDBJ whole genome shotgun (WGS) entry which is preliminary data.</text>
</comment>
<dbReference type="InterPro" id="IPR036250">
    <property type="entry name" value="AcylCo_DH-like_C"/>
</dbReference>
<evidence type="ECO:0000259" key="11">
    <source>
        <dbReference type="Pfam" id="PF21263"/>
    </source>
</evidence>
<dbReference type="EMBL" id="DRQG01000125">
    <property type="protein sequence ID" value="HGY56689.1"/>
    <property type="molecule type" value="Genomic_DNA"/>
</dbReference>
<dbReference type="Pfam" id="PF02770">
    <property type="entry name" value="Acyl-CoA_dh_M"/>
    <property type="match status" value="1"/>
</dbReference>
<evidence type="ECO:0000259" key="8">
    <source>
        <dbReference type="Pfam" id="PF00441"/>
    </source>
</evidence>
<dbReference type="PANTHER" id="PTHR43884">
    <property type="entry name" value="ACYL-COA DEHYDROGENASE"/>
    <property type="match status" value="1"/>
</dbReference>
<dbReference type="InterPro" id="IPR037069">
    <property type="entry name" value="AcylCoA_DH/ox_N_sf"/>
</dbReference>
<feature type="domain" description="Acyl-CoA dehydrogenase/oxidase N-terminal" evidence="10">
    <location>
        <begin position="49"/>
        <end position="163"/>
    </location>
</feature>
<dbReference type="SUPFAM" id="SSF47203">
    <property type="entry name" value="Acyl-CoA dehydrogenase C-terminal domain-like"/>
    <property type="match status" value="1"/>
</dbReference>
<evidence type="ECO:0000313" key="12">
    <source>
        <dbReference type="EMBL" id="HGY56689.1"/>
    </source>
</evidence>
<dbReference type="FunFam" id="1.10.540.10:FF:000001">
    <property type="entry name" value="Very long-chain-specific acyl-CoA dehydrogenase, mitochondrial"/>
    <property type="match status" value="1"/>
</dbReference>
<evidence type="ECO:0000256" key="2">
    <source>
        <dbReference type="ARBA" id="ARBA00009347"/>
    </source>
</evidence>
<evidence type="ECO:0000256" key="1">
    <source>
        <dbReference type="ARBA" id="ARBA00001974"/>
    </source>
</evidence>
<dbReference type="InterPro" id="IPR006091">
    <property type="entry name" value="Acyl-CoA_Oxase/DH_mid-dom"/>
</dbReference>
<organism evidence="12">
    <name type="scientific">Caldithrix abyssi</name>
    <dbReference type="NCBI Taxonomy" id="187145"/>
    <lineage>
        <taxon>Bacteria</taxon>
        <taxon>Pseudomonadati</taxon>
        <taxon>Calditrichota</taxon>
        <taxon>Calditrichia</taxon>
        <taxon>Calditrichales</taxon>
        <taxon>Calditrichaceae</taxon>
        <taxon>Caldithrix</taxon>
    </lineage>
</organism>
<dbReference type="AlphaFoldDB" id="A0A7V4WVT2"/>
<evidence type="ECO:0000256" key="6">
    <source>
        <dbReference type="ARBA" id="ARBA00052546"/>
    </source>
</evidence>
<keyword evidence="4 7" id="KW-0274">FAD</keyword>
<feature type="domain" description="Acyl-CoA oxidase/dehydrogenase middle" evidence="9">
    <location>
        <begin position="167"/>
        <end position="260"/>
    </location>
</feature>
<dbReference type="InterPro" id="IPR013786">
    <property type="entry name" value="AcylCoA_DH/ox_N"/>
</dbReference>
<dbReference type="Pfam" id="PF00441">
    <property type="entry name" value="Acyl-CoA_dh_1"/>
    <property type="match status" value="1"/>
</dbReference>
<evidence type="ECO:0000256" key="3">
    <source>
        <dbReference type="ARBA" id="ARBA00022630"/>
    </source>
</evidence>
<name>A0A7V4WVT2_CALAY</name>
<comment type="cofactor">
    <cofactor evidence="1 7">
        <name>FAD</name>
        <dbReference type="ChEBI" id="CHEBI:57692"/>
    </cofactor>
</comment>
<dbReference type="PROSITE" id="PS00072">
    <property type="entry name" value="ACYL_COA_DH_1"/>
    <property type="match status" value="1"/>
</dbReference>
<protein>
    <submittedName>
        <fullName evidence="12">Acyl-CoA dehydrogenase</fullName>
    </submittedName>
</protein>
<feature type="domain" description="Acyl-CoA dehydrogenase-like C-terminal" evidence="11">
    <location>
        <begin position="486"/>
        <end position="582"/>
    </location>
</feature>
<evidence type="ECO:0000259" key="10">
    <source>
        <dbReference type="Pfam" id="PF02771"/>
    </source>
</evidence>
<gene>
    <name evidence="12" type="ORF">ENK44_13360</name>
</gene>
<dbReference type="InterPro" id="IPR009075">
    <property type="entry name" value="AcylCo_DH/oxidase_C"/>
</dbReference>
<keyword evidence="5 7" id="KW-0560">Oxidoreductase</keyword>
<dbReference type="InterPro" id="IPR046373">
    <property type="entry name" value="Acyl-CoA_Oxase/DH_mid-dom_sf"/>
</dbReference>
<dbReference type="Gene3D" id="1.10.540.10">
    <property type="entry name" value="Acyl-CoA dehydrogenase/oxidase, N-terminal domain"/>
    <property type="match status" value="1"/>
</dbReference>
<evidence type="ECO:0000256" key="4">
    <source>
        <dbReference type="ARBA" id="ARBA00022827"/>
    </source>
</evidence>
<proteinExistence type="inferred from homology"/>
<dbReference type="PANTHER" id="PTHR43884:SF12">
    <property type="entry name" value="ISOVALERYL-COA DEHYDROGENASE, MITOCHONDRIAL-RELATED"/>
    <property type="match status" value="1"/>
</dbReference>
<dbReference type="GO" id="GO:0003995">
    <property type="term" value="F:acyl-CoA dehydrogenase activity"/>
    <property type="evidence" value="ECO:0007669"/>
    <property type="project" value="InterPro"/>
</dbReference>
<evidence type="ECO:0000256" key="7">
    <source>
        <dbReference type="RuleBase" id="RU362125"/>
    </source>
</evidence>
<dbReference type="InterPro" id="IPR006089">
    <property type="entry name" value="Acyl-CoA_DH_CS"/>
</dbReference>
<dbReference type="Gene3D" id="2.40.110.10">
    <property type="entry name" value="Butyryl-CoA Dehydrogenase, subunit A, domain 2"/>
    <property type="match status" value="1"/>
</dbReference>
<dbReference type="InterPro" id="IPR049426">
    <property type="entry name" value="Acyl-CoA-dh-like_C"/>
</dbReference>
<dbReference type="Proteomes" id="UP000885779">
    <property type="component" value="Unassembled WGS sequence"/>
</dbReference>
<keyword evidence="3 7" id="KW-0285">Flavoprotein</keyword>
<dbReference type="InterPro" id="IPR009100">
    <property type="entry name" value="AcylCoA_DH/oxidase_NM_dom_sf"/>
</dbReference>
<evidence type="ECO:0000259" key="9">
    <source>
        <dbReference type="Pfam" id="PF02770"/>
    </source>
</evidence>
<evidence type="ECO:0000256" key="5">
    <source>
        <dbReference type="ARBA" id="ARBA00023002"/>
    </source>
</evidence>
<reference evidence="12" key="1">
    <citation type="journal article" date="2020" name="mSystems">
        <title>Genome- and Community-Level Interaction Insights into Carbon Utilization and Element Cycling Functions of Hydrothermarchaeota in Hydrothermal Sediment.</title>
        <authorList>
            <person name="Zhou Z."/>
            <person name="Liu Y."/>
            <person name="Xu W."/>
            <person name="Pan J."/>
            <person name="Luo Z.H."/>
            <person name="Li M."/>
        </authorList>
    </citation>
    <scope>NUCLEOTIDE SEQUENCE [LARGE SCALE GENOMIC DNA]</scope>
    <source>
        <strain evidence="12">HyVt-577</strain>
    </source>
</reference>
<dbReference type="FunFam" id="1.20.140.10:FF:000019">
    <property type="entry name" value="Acyl-CoA dehydrogenase"/>
    <property type="match status" value="1"/>
</dbReference>
<dbReference type="Gene3D" id="1.20.140.10">
    <property type="entry name" value="Butyryl-CoA Dehydrogenase, subunit A, domain 3"/>
    <property type="match status" value="2"/>
</dbReference>
<dbReference type="Pfam" id="PF21263">
    <property type="entry name" value="Acyl-CoA-dh_C"/>
    <property type="match status" value="1"/>
</dbReference>
<dbReference type="GO" id="GO:0050660">
    <property type="term" value="F:flavin adenine dinucleotide binding"/>
    <property type="evidence" value="ECO:0007669"/>
    <property type="project" value="InterPro"/>
</dbReference>
<dbReference type="SUPFAM" id="SSF56645">
    <property type="entry name" value="Acyl-CoA dehydrogenase NM domain-like"/>
    <property type="match status" value="1"/>
</dbReference>
<feature type="domain" description="Acyl-CoA dehydrogenase/oxidase C-terminal" evidence="8">
    <location>
        <begin position="272"/>
        <end position="437"/>
    </location>
</feature>
<comment type="catalytic activity">
    <reaction evidence="6">
        <text>a 2,3-saturated acyl-CoA + A = a 2,3-dehydroacyl-CoA + AH2</text>
        <dbReference type="Rhea" id="RHEA:48608"/>
        <dbReference type="ChEBI" id="CHEBI:13193"/>
        <dbReference type="ChEBI" id="CHEBI:17499"/>
        <dbReference type="ChEBI" id="CHEBI:60015"/>
        <dbReference type="ChEBI" id="CHEBI:65111"/>
    </reaction>
</comment>
<comment type="similarity">
    <text evidence="2 7">Belongs to the acyl-CoA dehydrogenase family.</text>
</comment>
<accession>A0A7V4WVT2</accession>
<sequence length="614" mass="68511">MNIHSEFIILEKSQFPHIHFNGGFPMKAGGTFLIQPVASSPIFTTETFSDEQKEISTLTLEFAEEQILPRKKQIEALDGELSRNLMKQCGELGLLGVDIPEEYGGLGMDKVTSAIIAEKISMGQSGSFTTTFSAHTGIGTLPIVLYGTPEQKEKYLPKLGSGEWIGAYALTEPGSGSDALAAKTTAVLSEDGKYYVLNGVKQFITNGSWCDLVILYAKVDGEKFTAFLIEMDTPGMERGPEEVKMGLKGSSTTQLILNDVKVPVENVLGEVGKGHHIAFNILNIGRYKLGSADLGGCKVTINEAVKYALERRQFDQPIAHFDAIKAKLANMIVRTFELESIMYRTVGDIDQSISRIRADDPNYYNKINKAIETYALEASICKVYGSEMLWRNADDGLQILGGYGFTEEYPMAAISRDNRVDRIFEGTNEINRQIIAGQFLKKALTEELPIRQRINQMRAVMSGRPFRVYSDILPQEKTALEYAKFIALHAFNESIIKYGQGMRHEHQLLELLANMFINIYVMDSTLARISQAAESNGALPEDLKTIGQLSVFEKVRHVTREAKIALLSILEGEELQTALDELNALTRHTDMHLNAFEARRYLAEVLYEKGKYEY</sequence>